<evidence type="ECO:0000313" key="1">
    <source>
        <dbReference type="EMBL" id="RIX53106.1"/>
    </source>
</evidence>
<proteinExistence type="predicted"/>
<gene>
    <name evidence="1" type="ORF">D3P08_10740</name>
</gene>
<dbReference type="AlphaFoldDB" id="A0A3A1UZK1"/>
<evidence type="ECO:0000313" key="2">
    <source>
        <dbReference type="Proteomes" id="UP000266482"/>
    </source>
</evidence>
<dbReference type="OrthoDB" id="2623531at2"/>
<accession>A0A3A1UZK1</accession>
<organism evidence="1 2">
    <name type="scientific">Paenibacillus nanensis</name>
    <dbReference type="NCBI Taxonomy" id="393251"/>
    <lineage>
        <taxon>Bacteria</taxon>
        <taxon>Bacillati</taxon>
        <taxon>Bacillota</taxon>
        <taxon>Bacilli</taxon>
        <taxon>Bacillales</taxon>
        <taxon>Paenibacillaceae</taxon>
        <taxon>Paenibacillus</taxon>
    </lineage>
</organism>
<keyword evidence="2" id="KW-1185">Reference proteome</keyword>
<comment type="caution">
    <text evidence="1">The sequence shown here is derived from an EMBL/GenBank/DDBJ whole genome shotgun (WGS) entry which is preliminary data.</text>
</comment>
<protein>
    <submittedName>
        <fullName evidence="1">Uncharacterized protein</fullName>
    </submittedName>
</protein>
<dbReference type="RefSeq" id="WP_119599687.1">
    <property type="nucleotide sequence ID" value="NZ_QXQA01000005.1"/>
</dbReference>
<sequence length="75" mass="8718">MDRKRQDGAKRRFKSGQWVEYEGVYLSEWGDDLLLVQGDLFPSHPQMGDTNWTYAGPTVDERLRSPKLNGHFIGY</sequence>
<reference evidence="1 2" key="1">
    <citation type="submission" date="2018-09" db="EMBL/GenBank/DDBJ databases">
        <title>Paenibacillus aracenensis nov. sp. isolated from a cave in southern Spain.</title>
        <authorList>
            <person name="Jurado V."/>
            <person name="Gutierrez-Patricio S."/>
            <person name="Gonzalez-Pimentel J.L."/>
            <person name="Miller A.Z."/>
            <person name="Laiz L."/>
            <person name="Saiz-Jimenez C."/>
        </authorList>
    </citation>
    <scope>NUCLEOTIDE SEQUENCE [LARGE SCALE GENOMIC DNA]</scope>
    <source>
        <strain evidence="1 2">DSM 22867</strain>
    </source>
</reference>
<dbReference type="Proteomes" id="UP000266482">
    <property type="component" value="Unassembled WGS sequence"/>
</dbReference>
<name>A0A3A1UZK1_9BACL</name>
<dbReference type="EMBL" id="QXQA01000005">
    <property type="protein sequence ID" value="RIX53106.1"/>
    <property type="molecule type" value="Genomic_DNA"/>
</dbReference>